<comment type="caution">
    <text evidence="3">The sequence shown here is derived from an EMBL/GenBank/DDBJ whole genome shotgun (WGS) entry which is preliminary data.</text>
</comment>
<feature type="compositionally biased region" description="Basic and acidic residues" evidence="1">
    <location>
        <begin position="93"/>
        <end position="106"/>
    </location>
</feature>
<dbReference type="AlphaFoldDB" id="A0A8T0EV53"/>
<evidence type="ECO:0000313" key="4">
    <source>
        <dbReference type="Proteomes" id="UP000807504"/>
    </source>
</evidence>
<gene>
    <name evidence="3" type="ORF">HNY73_011858</name>
</gene>
<proteinExistence type="predicted"/>
<feature type="chain" id="PRO_5035876158" evidence="2">
    <location>
        <begin position="21"/>
        <end position="127"/>
    </location>
</feature>
<evidence type="ECO:0000256" key="1">
    <source>
        <dbReference type="SAM" id="MobiDB-lite"/>
    </source>
</evidence>
<dbReference type="Proteomes" id="UP000807504">
    <property type="component" value="Unassembled WGS sequence"/>
</dbReference>
<reference evidence="3" key="2">
    <citation type="submission" date="2020-06" db="EMBL/GenBank/DDBJ databases">
        <authorList>
            <person name="Sheffer M."/>
        </authorList>
    </citation>
    <scope>NUCLEOTIDE SEQUENCE</scope>
</reference>
<sequence length="127" mass="14595">MHFILFLALQLLLGTTLVFAEEEMSMQEVQKLMCDEENKEISDVVMGCIEEVDWASALGAANECYPDMKETSADELIKYFCSHTPEELQTSEDCSREKVEEEGKTEEMEEMMQQIETCVTDKMTEDK</sequence>
<feature type="region of interest" description="Disordered" evidence="1">
    <location>
        <begin position="91"/>
        <end position="110"/>
    </location>
</feature>
<dbReference type="EMBL" id="JABXBU010001863">
    <property type="protein sequence ID" value="KAF8781467.1"/>
    <property type="molecule type" value="Genomic_DNA"/>
</dbReference>
<protein>
    <submittedName>
        <fullName evidence="3">Uncharacterized protein</fullName>
    </submittedName>
</protein>
<keyword evidence="2" id="KW-0732">Signal</keyword>
<dbReference type="OrthoDB" id="6433743at2759"/>
<accession>A0A8T0EV53</accession>
<dbReference type="OMA" id="GAANECY"/>
<feature type="signal peptide" evidence="2">
    <location>
        <begin position="1"/>
        <end position="20"/>
    </location>
</feature>
<organism evidence="3 4">
    <name type="scientific">Argiope bruennichi</name>
    <name type="common">Wasp spider</name>
    <name type="synonym">Aranea bruennichi</name>
    <dbReference type="NCBI Taxonomy" id="94029"/>
    <lineage>
        <taxon>Eukaryota</taxon>
        <taxon>Metazoa</taxon>
        <taxon>Ecdysozoa</taxon>
        <taxon>Arthropoda</taxon>
        <taxon>Chelicerata</taxon>
        <taxon>Arachnida</taxon>
        <taxon>Araneae</taxon>
        <taxon>Araneomorphae</taxon>
        <taxon>Entelegynae</taxon>
        <taxon>Araneoidea</taxon>
        <taxon>Araneidae</taxon>
        <taxon>Argiope</taxon>
    </lineage>
</organism>
<evidence type="ECO:0000256" key="2">
    <source>
        <dbReference type="SAM" id="SignalP"/>
    </source>
</evidence>
<evidence type="ECO:0000313" key="3">
    <source>
        <dbReference type="EMBL" id="KAF8781467.1"/>
    </source>
</evidence>
<keyword evidence="4" id="KW-1185">Reference proteome</keyword>
<reference evidence="3" key="1">
    <citation type="journal article" date="2020" name="bioRxiv">
        <title>Chromosome-level reference genome of the European wasp spider Argiope bruennichi: a resource for studies on range expansion and evolutionary adaptation.</title>
        <authorList>
            <person name="Sheffer M.M."/>
            <person name="Hoppe A."/>
            <person name="Krehenwinkel H."/>
            <person name="Uhl G."/>
            <person name="Kuss A.W."/>
            <person name="Jensen L."/>
            <person name="Jensen C."/>
            <person name="Gillespie R.G."/>
            <person name="Hoff K.J."/>
            <person name="Prost S."/>
        </authorList>
    </citation>
    <scope>NUCLEOTIDE SEQUENCE</scope>
</reference>
<name>A0A8T0EV53_ARGBR</name>